<name>A0A3G8M5D7_9HYPH</name>
<sequence>MSSIRSMRDYDERTQHLKHLWHETVIKRLLDNAEHLEGRVGALRHDMKLENLDVRHAYARTFEFDKILADIRRLLLETEIFQDKEVFFEGFLEDAAEAERLKAKPSRTKARKANGRAAKPQTPVRKKLAKARPSA</sequence>
<proteinExistence type="predicted"/>
<feature type="compositionally biased region" description="Basic residues" evidence="1">
    <location>
        <begin position="124"/>
        <end position="135"/>
    </location>
</feature>
<gene>
    <name evidence="2" type="ORF">EHO51_10795</name>
</gene>
<dbReference type="EMBL" id="CP034086">
    <property type="protein sequence ID" value="AZG77183.1"/>
    <property type="molecule type" value="Genomic_DNA"/>
</dbReference>
<evidence type="ECO:0000313" key="2">
    <source>
        <dbReference type="EMBL" id="AZG77183.1"/>
    </source>
</evidence>
<organism evidence="2 3">
    <name type="scientific">Methylocystis rosea</name>
    <dbReference type="NCBI Taxonomy" id="173366"/>
    <lineage>
        <taxon>Bacteria</taxon>
        <taxon>Pseudomonadati</taxon>
        <taxon>Pseudomonadota</taxon>
        <taxon>Alphaproteobacteria</taxon>
        <taxon>Hyphomicrobiales</taxon>
        <taxon>Methylocystaceae</taxon>
        <taxon>Methylocystis</taxon>
    </lineage>
</organism>
<protein>
    <submittedName>
        <fullName evidence="2">Uncharacterized protein</fullName>
    </submittedName>
</protein>
<dbReference type="KEGG" id="mros:EHO51_10795"/>
<feature type="compositionally biased region" description="Basic residues" evidence="1">
    <location>
        <begin position="103"/>
        <end position="114"/>
    </location>
</feature>
<evidence type="ECO:0000256" key="1">
    <source>
        <dbReference type="SAM" id="MobiDB-lite"/>
    </source>
</evidence>
<evidence type="ECO:0000313" key="3">
    <source>
        <dbReference type="Proteomes" id="UP000273982"/>
    </source>
</evidence>
<dbReference type="AlphaFoldDB" id="A0A3G8M5D7"/>
<reference evidence="2 3" key="1">
    <citation type="submission" date="2018-11" db="EMBL/GenBank/DDBJ databases">
        <title>Genome squencing of methanotrophic bacteria isolated from alkaline groundwater in Korea.</title>
        <authorList>
            <person name="Nguyen L.N."/>
        </authorList>
    </citation>
    <scope>NUCLEOTIDE SEQUENCE [LARGE SCALE GENOMIC DNA]</scope>
    <source>
        <strain evidence="2 3">GW6</strain>
    </source>
</reference>
<dbReference type="RefSeq" id="WP_124738906.1">
    <property type="nucleotide sequence ID" value="NZ_CP034086.1"/>
</dbReference>
<dbReference type="Proteomes" id="UP000273982">
    <property type="component" value="Chromosome"/>
</dbReference>
<accession>A0A3G8M5D7</accession>
<feature type="region of interest" description="Disordered" evidence="1">
    <location>
        <begin position="102"/>
        <end position="135"/>
    </location>
</feature>